<protein>
    <submittedName>
        <fullName evidence="2">Uncharacterized protein</fullName>
    </submittedName>
</protein>
<evidence type="ECO:0000256" key="1">
    <source>
        <dbReference type="SAM" id="MobiDB-lite"/>
    </source>
</evidence>
<accession>A0A0D2C7Q8</accession>
<dbReference type="RefSeq" id="XP_016246706.1">
    <property type="nucleotide sequence ID" value="XM_016396850.1"/>
</dbReference>
<evidence type="ECO:0000313" key="2">
    <source>
        <dbReference type="EMBL" id="KIW26490.1"/>
    </source>
</evidence>
<proteinExistence type="predicted"/>
<dbReference type="OrthoDB" id="4156180at2759"/>
<reference evidence="2 3" key="1">
    <citation type="submission" date="2015-01" db="EMBL/GenBank/DDBJ databases">
        <title>The Genome Sequence of Cladophialophora immunda CBS83496.</title>
        <authorList>
            <consortium name="The Broad Institute Genomics Platform"/>
            <person name="Cuomo C."/>
            <person name="de Hoog S."/>
            <person name="Gorbushina A."/>
            <person name="Stielow B."/>
            <person name="Teixiera M."/>
            <person name="Abouelleil A."/>
            <person name="Chapman S.B."/>
            <person name="Priest M."/>
            <person name="Young S.K."/>
            <person name="Wortman J."/>
            <person name="Nusbaum C."/>
            <person name="Birren B."/>
        </authorList>
    </citation>
    <scope>NUCLEOTIDE SEQUENCE [LARGE SCALE GENOMIC DNA]</scope>
    <source>
        <strain evidence="2 3">CBS 83496</strain>
    </source>
</reference>
<evidence type="ECO:0000313" key="3">
    <source>
        <dbReference type="Proteomes" id="UP000054466"/>
    </source>
</evidence>
<gene>
    <name evidence="2" type="ORF">PV07_09581</name>
</gene>
<name>A0A0D2C7Q8_9EURO</name>
<feature type="region of interest" description="Disordered" evidence="1">
    <location>
        <begin position="35"/>
        <end position="58"/>
    </location>
</feature>
<dbReference type="VEuPathDB" id="FungiDB:PV07_09581"/>
<feature type="region of interest" description="Disordered" evidence="1">
    <location>
        <begin position="83"/>
        <end position="102"/>
    </location>
</feature>
<sequence>MAILASLFSCCASSDRPSKLAADTRHARIIAVTDGRPDRYRGPHVQPQSFHHDRPPQYSEVVRYPPTAIDEKSIPVDFRVTVEDEEHPPPPASPRSSVVSIPSTRLTDLTAARTGETTHQSGRESLEHIWTRTTLPAYSDRSPSPASLSAAVREGDRDAVWQHPVMTSNWLEVLQQETQIVQNRNNNRQHNPNRIMHPGLG</sequence>
<dbReference type="Proteomes" id="UP000054466">
    <property type="component" value="Unassembled WGS sequence"/>
</dbReference>
<keyword evidence="3" id="KW-1185">Reference proteome</keyword>
<dbReference type="GeneID" id="27348775"/>
<dbReference type="EMBL" id="KN847044">
    <property type="protein sequence ID" value="KIW26490.1"/>
    <property type="molecule type" value="Genomic_DNA"/>
</dbReference>
<dbReference type="HOGENOM" id="CLU_1294406_0_0_1"/>
<organism evidence="2 3">
    <name type="scientific">Cladophialophora immunda</name>
    <dbReference type="NCBI Taxonomy" id="569365"/>
    <lineage>
        <taxon>Eukaryota</taxon>
        <taxon>Fungi</taxon>
        <taxon>Dikarya</taxon>
        <taxon>Ascomycota</taxon>
        <taxon>Pezizomycotina</taxon>
        <taxon>Eurotiomycetes</taxon>
        <taxon>Chaetothyriomycetidae</taxon>
        <taxon>Chaetothyriales</taxon>
        <taxon>Herpotrichiellaceae</taxon>
        <taxon>Cladophialophora</taxon>
    </lineage>
</organism>
<dbReference type="AlphaFoldDB" id="A0A0D2C7Q8"/>